<dbReference type="GO" id="GO:0008270">
    <property type="term" value="F:zinc ion binding"/>
    <property type="evidence" value="ECO:0007669"/>
    <property type="project" value="UniProtKB-KW"/>
</dbReference>
<comment type="similarity">
    <text evidence="5">Belongs to the RING-Cys relay (RCR) family.</text>
</comment>
<dbReference type="GO" id="GO:0005634">
    <property type="term" value="C:nucleus"/>
    <property type="evidence" value="ECO:0007669"/>
    <property type="project" value="TreeGrafter"/>
</dbReference>
<dbReference type="SUPFAM" id="SSF49785">
    <property type="entry name" value="Galactose-binding domain-like"/>
    <property type="match status" value="1"/>
</dbReference>
<comment type="pathway">
    <text evidence="4">Protein modification; protein ubiquitination.</text>
</comment>
<accession>A0A8J9UA00</accession>
<dbReference type="FunFam" id="3.30.40.10:FF:000078">
    <property type="entry name" value="E3 ubiquitin-protein ligase MYCBP2 isoform X1"/>
    <property type="match status" value="1"/>
</dbReference>
<dbReference type="Gene3D" id="3.30.40.10">
    <property type="entry name" value="Zinc/RING finger domain, C3HC4 (zinc finger)"/>
    <property type="match status" value="1"/>
</dbReference>
<feature type="transmembrane region" description="Helical" evidence="23">
    <location>
        <begin position="2290"/>
        <end position="2312"/>
    </location>
</feature>
<dbReference type="SUPFAM" id="SSF161070">
    <property type="entry name" value="SNF-like"/>
    <property type="match status" value="1"/>
</dbReference>
<feature type="binding site" evidence="20">
    <location>
        <position position="2148"/>
    </location>
    <ligand>
        <name>Na(+)</name>
        <dbReference type="ChEBI" id="CHEBI:29101"/>
        <label>1</label>
    </ligand>
</feature>
<evidence type="ECO:0000256" key="12">
    <source>
        <dbReference type="ARBA" id="ARBA00022737"/>
    </source>
</evidence>
<keyword evidence="11 20" id="KW-0479">Metal-binding</keyword>
<dbReference type="GO" id="GO:0007411">
    <property type="term" value="P:axon guidance"/>
    <property type="evidence" value="ECO:0007669"/>
    <property type="project" value="TreeGrafter"/>
</dbReference>
<feature type="transmembrane region" description="Helical" evidence="23">
    <location>
        <begin position="2386"/>
        <end position="2403"/>
    </location>
</feature>
<evidence type="ECO:0000256" key="21">
    <source>
        <dbReference type="PROSITE-ProRule" id="PRU00175"/>
    </source>
</evidence>
<dbReference type="InterPro" id="IPR001841">
    <property type="entry name" value="Znf_RING"/>
</dbReference>
<dbReference type="InterPro" id="IPR008979">
    <property type="entry name" value="Galactose-bd-like_sf"/>
</dbReference>
<evidence type="ECO:0000256" key="20">
    <source>
        <dbReference type="PIRSR" id="PIRSR600175-1"/>
    </source>
</evidence>
<evidence type="ECO:0000256" key="6">
    <source>
        <dbReference type="ARBA" id="ARBA00006459"/>
    </source>
</evidence>
<feature type="compositionally biased region" description="Polar residues" evidence="22">
    <location>
        <begin position="615"/>
        <end position="626"/>
    </location>
</feature>
<keyword evidence="10 23" id="KW-0812">Transmembrane</keyword>
<evidence type="ECO:0000256" key="3">
    <source>
        <dbReference type="ARBA" id="ARBA00004489"/>
    </source>
</evidence>
<evidence type="ECO:0000256" key="16">
    <source>
        <dbReference type="ARBA" id="ARBA00022847"/>
    </source>
</evidence>
<dbReference type="SMART" id="SM00184">
    <property type="entry name" value="RING"/>
    <property type="match status" value="1"/>
</dbReference>
<evidence type="ECO:0000256" key="2">
    <source>
        <dbReference type="ARBA" id="ARBA00004141"/>
    </source>
</evidence>
<evidence type="ECO:0000256" key="8">
    <source>
        <dbReference type="ARBA" id="ARBA00022448"/>
    </source>
</evidence>
<keyword evidence="16" id="KW-0769">Symport</keyword>
<protein>
    <recommendedName>
        <fullName evidence="7">RCR-type E3 ubiquitin transferase</fullName>
        <ecNumber evidence="7">2.3.2.33</ecNumber>
    </recommendedName>
</protein>
<dbReference type="PANTHER" id="PTHR45943">
    <property type="entry name" value="E3 UBIQUITIN-PROTEIN LIGASE MYCBP2"/>
    <property type="match status" value="1"/>
</dbReference>
<evidence type="ECO:0000259" key="24">
    <source>
        <dbReference type="PROSITE" id="PS50089"/>
    </source>
</evidence>
<keyword evidence="17 23" id="KW-1133">Transmembrane helix</keyword>
<evidence type="ECO:0000256" key="10">
    <source>
        <dbReference type="ARBA" id="ARBA00022692"/>
    </source>
</evidence>
<sequence length="2672" mass="294455">MEINISEDSGNKLLTDGRGAVEACISTERQFLSDFVAGAESTAGGRLARWLAPGPRVEPSRCELKPPLIPARPAARLSLPIIVRDQYGDIVCSPAIKIEVVVQRIEDSILRAGNSMASERRGSLSDVPYQPTVRDTMWFHAITMMKPYQNYSFEELRFASGAWGGAGALLEGLGGGGRIPAERIIVDAQRDGSYTAIWVPRTPGTYVFRCTLDDYPTAQDLKIDVAESGSEELAERWLGSVATYRLRRFAAEDSAGLRVRASPSLQAEELGRIPPGAYIAVVEEMFACPQLANKDGTWVRLSQESAQTYAESSAGVAWCLQYHGHLDRSLLLPVDDEDSQEEYAANWNAFNEAQMELPQWPEDDADAASNDLSSEDRRFPFSIQCDLASESDSSTSPYMFGEPSKRGRLQRNESTSMPTPRRMPRRNNGNSEEWWSPVKHRSSDNLREVDSLQETEILGTQETLPTRVAQTGTQTSPESTIDDIANAQFEVPKGDNRSPKRLSRERFMRSSRGRLSVSPPPLPARSSLPRKYALSPAQAECLRAVFAALLWHEGIVHDAIACAAFLKFHPQLPKAGARVVTRPPHDAPPPRPQRHSVEVSNAGQYLHIHQSTLETLTRSGTDASTSRAHKTDIDMPIREEDAGTSSAPDAGPSSSVVNVLPPALRALVALWDALNDADQLNSATDKNRKEIVEKNENDDSKLSIVRKKKENRAPLVVRCELCGGRNVPPPLAAHMRNMHRGCQALTNRGYDRAGQYKQADSLSTDNPLSECGQLAQDLIGVKIRATLVAYQLWYIFCEKCRERALKATAEQRKGEGESESSSDRATPDLDHHAMRDNAVFLLDLAPLINSESSSSSGYRDLGGRSPPTPPGSVWQPAPPFQCLPALGAAPKSTAPMSDTARYHSLGRPLPATIEETPSTSGAGGAQLSRVPRSVSMGQAGGRDLAHAARPPMINIETDTQDTLSGVGSSLLAQPSAALQKLVGGGEWASEGCAVSAFEPPQVDPEALMRSPVLAFILAKRELPACRQKMDAAVRINTIRQYAFEALNWLLRSTTQPTSVHDVMWWFCNAIDKFARIVPPPLSFEDNKENVGSDWSRYAVPTASAAAICPGGRAARGSRAAFHAFLGSVSALAPSLPPASAAALQAVRCWALHYSQHDRAFLHRSQVFSVISKILSHAEDGAYEEGMVGALHESYQSYISKQPNFIYTCPDVTGWCEVTVSSRTGMAGALTDGSTETFWESGDEDRNRAKWIQLSYARPSHQDKPHIICVHVDNTRDTMNKTLLMSFLYSGGTSEMSHMQDIEVDPKAATWVCYTLPRSSSSSVRVRCELRGPEPAVRVRQIRVLGAPTRTPNPHPHHPLHSLAERDTLRVFRLLTQQVFGKLLEWEHSSSESGEGAAAEEAAGDDSDLREHVVGILFAGHKLTSLQRQVMSHIVCAIGCEAARVRDDWETALLCAETLERDEDELPRVLTHHQQDNYCFEMLSLLLALSGSAVGRAHLAQRTELLADLLALLHTGSERVQRQVISLVRRVIAEVPPQKILAALNYAGDVTTSVTLLDHLVCYVGKALTVQVKVKGGGAASPGTVTLGSSVTPAPPAAWFMRGDTTKKHAHLVAKLLTDMAEDKVSEAWGMETRTALVQYVRAVAQVEESERRPPRCISSPIVWLALAALCVCDHHHMDLMNGSNEGRESRARDSVAEARPHCTNHDDGSTVAVIECRSCGPLCAECDRFLHLNRAARNHQRQICKEEESAIRIDIHEGCGRAKLHWLLLLVDRRTLKALMEFRGLEGAGNMPSETDGAVGLAGTCRFCGARGNSGLLAIGNVCADQQCQEHGREACNRVLGCGHSCGGVRGERTCLPCLFGCAGGESLRQDADDMCMICFTDPLQAAPAIQLSCGHVFHLHCCKKVLANKWVGPRITFSFSQCPICKEDMSHWTLEELLTPIRRLREEVSRKALMRLEYEGVAAGGSQGRAQEDPAAYAMERYAYYVCHKCGKAYFGGLARCEAESSGWWEPTELVCGACSDVAGARTCPKHGADFLEYKCRYCCSVAVFFCFGTSHFCNACHDDFQRVTNIPRHLLPQCPAGPKGEQLPGSSDECPLHVQHPPTGEEFALGCVIDVPYYYFCNQNWLNFRQIGPQLCTLAVAVSLNNTWRAPREAFRYGGLTSALLTTVAYVGVALPVVLLQLSVGQLSQQDAVGIWRAVPFFKGIGYLRLLISYIGAVYSMVYVGMSLTYILFTLSDAVPFWECFDLSEMPEGDVELSYDALACLNGKNSYTKEEKWRRFALHSPLRSTILIVVANIVTSWLGILFWFAIGGDGDKSTSGIAVLVQIYKVAAENNLSTAWPLLTFAMLTLSGVITMLTFLYPLYDRFRRVGGYKWRHVSMGSSIMGIVGALALLAIGHPAFTLLEDIVIPLLLSVATTLEVSVFIFIYGWKVLVKDIEFLIETKLVTYWVLGWCATPGIIIPFTLWWSISFFLDEISWTKVPWECSGIVATLCTILLTTTIFAAVSVARQVQYDFIGKLKSSFKPSRHWGPRDPITHHYWLSRREEVDRHPTGTIYRRRQLGQFSGTSSVADISLHVKSSPSTQIKRRSNSDDWLIIYRKKNIAELYQVNIENRKRSKSLDWDVMPKVKLHVKCDIKQINDIYKASSGNSIYSIEDTNYNIPSNVKKDLV</sequence>
<evidence type="ECO:0000313" key="26">
    <source>
        <dbReference type="EMBL" id="CAH0716571.1"/>
    </source>
</evidence>
<dbReference type="OrthoDB" id="6050183at2759"/>
<evidence type="ECO:0000256" key="9">
    <source>
        <dbReference type="ARBA" id="ARBA00022679"/>
    </source>
</evidence>
<dbReference type="InterPro" id="IPR037272">
    <property type="entry name" value="SNS_sf"/>
</dbReference>
<feature type="transmembrane region" description="Helical" evidence="23">
    <location>
        <begin position="2447"/>
        <end position="2469"/>
    </location>
</feature>
<evidence type="ECO:0000256" key="5">
    <source>
        <dbReference type="ARBA" id="ARBA00005415"/>
    </source>
</evidence>
<evidence type="ECO:0000256" key="11">
    <source>
        <dbReference type="ARBA" id="ARBA00022723"/>
    </source>
</evidence>
<dbReference type="EC" id="2.3.2.33" evidence="7"/>
<keyword evidence="18 23" id="KW-0472">Membrane</keyword>
<dbReference type="Pfam" id="PF00209">
    <property type="entry name" value="SNF"/>
    <property type="match status" value="1"/>
</dbReference>
<evidence type="ECO:0000256" key="23">
    <source>
        <dbReference type="SAM" id="Phobius"/>
    </source>
</evidence>
<dbReference type="GO" id="GO:0030424">
    <property type="term" value="C:axon"/>
    <property type="evidence" value="ECO:0007669"/>
    <property type="project" value="UniProtKB-SubCell"/>
</dbReference>
<dbReference type="GO" id="GO:0015293">
    <property type="term" value="F:symporter activity"/>
    <property type="evidence" value="ECO:0007669"/>
    <property type="project" value="UniProtKB-KW"/>
</dbReference>
<evidence type="ECO:0000256" key="7">
    <source>
        <dbReference type="ARBA" id="ARBA00012249"/>
    </source>
</evidence>
<feature type="region of interest" description="Disordered" evidence="22">
    <location>
        <begin position="615"/>
        <end position="654"/>
    </location>
</feature>
<dbReference type="InterPro" id="IPR004939">
    <property type="entry name" value="APC_su10/DOC_dom"/>
</dbReference>
<name>A0A8J9UA00_9NEOP</name>
<dbReference type="PROSITE" id="PS50267">
    <property type="entry name" value="NA_NEUROTRAN_SYMP_3"/>
    <property type="match status" value="1"/>
</dbReference>
<dbReference type="CDD" id="cd16463">
    <property type="entry name" value="RING-H2_PHR"/>
    <property type="match status" value="1"/>
</dbReference>
<dbReference type="InterPro" id="IPR013083">
    <property type="entry name" value="Znf_RING/FYVE/PHD"/>
</dbReference>
<dbReference type="SUPFAM" id="SSF57850">
    <property type="entry name" value="RING/U-box"/>
    <property type="match status" value="1"/>
</dbReference>
<evidence type="ECO:0000256" key="15">
    <source>
        <dbReference type="ARBA" id="ARBA00022833"/>
    </source>
</evidence>
<keyword evidence="9" id="KW-0808">Transferase</keyword>
<feature type="transmembrane region" description="Helical" evidence="23">
    <location>
        <begin position="2213"/>
        <end position="2235"/>
    </location>
</feature>
<dbReference type="GO" id="GO:0008582">
    <property type="term" value="P:regulation of synaptic assembly at neuromuscular junction"/>
    <property type="evidence" value="ECO:0007669"/>
    <property type="project" value="TreeGrafter"/>
</dbReference>
<feature type="transmembrane region" description="Helical" evidence="23">
    <location>
        <begin position="2409"/>
        <end position="2435"/>
    </location>
</feature>
<keyword evidence="12" id="KW-0677">Repeat</keyword>
<feature type="region of interest" description="Disordered" evidence="22">
    <location>
        <begin position="910"/>
        <end position="929"/>
    </location>
</feature>
<evidence type="ECO:0000256" key="18">
    <source>
        <dbReference type="ARBA" id="ARBA00023136"/>
    </source>
</evidence>
<gene>
    <name evidence="26" type="ORF">BINO364_LOCUS3316</name>
</gene>
<comment type="subcellular location">
    <subcellularLocation>
        <location evidence="3">Cell projection</location>
        <location evidence="3">Axon</location>
    </subcellularLocation>
    <subcellularLocation>
        <location evidence="2">Membrane</location>
        <topology evidence="2">Multi-pass membrane protein</topology>
    </subcellularLocation>
</comment>
<evidence type="ECO:0000256" key="4">
    <source>
        <dbReference type="ARBA" id="ARBA00004906"/>
    </source>
</evidence>
<evidence type="ECO:0000259" key="25">
    <source>
        <dbReference type="PROSITE" id="PS51284"/>
    </source>
</evidence>
<proteinExistence type="inferred from homology"/>
<dbReference type="CDD" id="cd19799">
    <property type="entry name" value="Bbox2_MYCBP2"/>
    <property type="match status" value="1"/>
</dbReference>
<feature type="compositionally biased region" description="Polar residues" evidence="22">
    <location>
        <begin position="643"/>
        <end position="654"/>
    </location>
</feature>
<feature type="domain" description="RING-type" evidence="24">
    <location>
        <begin position="1876"/>
        <end position="1927"/>
    </location>
</feature>
<keyword evidence="13 21" id="KW-0863">Zinc-finger</keyword>
<feature type="transmembrane region" description="Helical" evidence="23">
    <location>
        <begin position="2344"/>
        <end position="2366"/>
    </location>
</feature>
<keyword evidence="14" id="KW-0833">Ubl conjugation pathway</keyword>
<dbReference type="GO" id="GO:0005886">
    <property type="term" value="C:plasma membrane"/>
    <property type="evidence" value="ECO:0007669"/>
    <property type="project" value="TreeGrafter"/>
</dbReference>
<dbReference type="InterPro" id="IPR000175">
    <property type="entry name" value="Na/ntran_symport"/>
</dbReference>
<organism evidence="26 27">
    <name type="scientific">Brenthis ino</name>
    <name type="common">lesser marbled fritillary</name>
    <dbReference type="NCBI Taxonomy" id="405034"/>
    <lineage>
        <taxon>Eukaryota</taxon>
        <taxon>Metazoa</taxon>
        <taxon>Ecdysozoa</taxon>
        <taxon>Arthropoda</taxon>
        <taxon>Hexapoda</taxon>
        <taxon>Insecta</taxon>
        <taxon>Pterygota</taxon>
        <taxon>Neoptera</taxon>
        <taxon>Endopterygota</taxon>
        <taxon>Lepidoptera</taxon>
        <taxon>Glossata</taxon>
        <taxon>Ditrysia</taxon>
        <taxon>Papilionoidea</taxon>
        <taxon>Nymphalidae</taxon>
        <taxon>Heliconiinae</taxon>
        <taxon>Argynnini</taxon>
        <taxon>Brenthis</taxon>
    </lineage>
</organism>
<dbReference type="Gene3D" id="2.60.120.260">
    <property type="entry name" value="Galactose-binding domain-like"/>
    <property type="match status" value="1"/>
</dbReference>
<feature type="transmembrane region" description="Helical" evidence="23">
    <location>
        <begin position="2489"/>
        <end position="2510"/>
    </location>
</feature>
<comment type="catalytic activity">
    <reaction evidence="1">
        <text>[E2 ubiquitin-conjugating enzyme]-S-ubiquitinyl-L-cysteine + [acceptor protein]-L-threonine = [E2 ubiquitin-conjugating enzyme]-L-cysteine + [acceptor protein]-3-O-ubiquitinyl-L-threonine.</text>
        <dbReference type="EC" id="2.3.2.33"/>
    </reaction>
</comment>
<comment type="similarity">
    <text evidence="6">Belongs to the sodium:neurotransmitter symporter (SNF) (TC 2.A.22) family.</text>
</comment>
<keyword evidence="19" id="KW-0966">Cell projection</keyword>
<dbReference type="PROSITE" id="PS51284">
    <property type="entry name" value="DOC"/>
    <property type="match status" value="1"/>
</dbReference>
<feature type="domain" description="DOC" evidence="25">
    <location>
        <begin position="1187"/>
        <end position="1370"/>
    </location>
</feature>
<keyword evidence="27" id="KW-1185">Reference proteome</keyword>
<reference evidence="26" key="1">
    <citation type="submission" date="2021-12" db="EMBL/GenBank/DDBJ databases">
        <authorList>
            <person name="Martin H S."/>
        </authorList>
    </citation>
    <scope>NUCLEOTIDE SEQUENCE</scope>
</reference>
<evidence type="ECO:0000313" key="27">
    <source>
        <dbReference type="Proteomes" id="UP000838878"/>
    </source>
</evidence>
<feature type="non-terminal residue" evidence="26">
    <location>
        <position position="2672"/>
    </location>
</feature>
<dbReference type="GO" id="GO:0061630">
    <property type="term" value="F:ubiquitin protein ligase activity"/>
    <property type="evidence" value="ECO:0007669"/>
    <property type="project" value="UniProtKB-EC"/>
</dbReference>
<keyword evidence="15" id="KW-0862">Zinc</keyword>
<dbReference type="GO" id="GO:0099174">
    <property type="term" value="P:regulation of presynapse organization"/>
    <property type="evidence" value="ECO:0007669"/>
    <property type="project" value="UniProtKB-ARBA"/>
</dbReference>
<evidence type="ECO:0000256" key="14">
    <source>
        <dbReference type="ARBA" id="ARBA00022786"/>
    </source>
</evidence>
<feature type="region of interest" description="Disordered" evidence="22">
    <location>
        <begin position="809"/>
        <end position="829"/>
    </location>
</feature>
<feature type="compositionally biased region" description="Basic and acidic residues" evidence="22">
    <location>
        <begin position="492"/>
        <end position="508"/>
    </location>
</feature>
<dbReference type="Proteomes" id="UP000838878">
    <property type="component" value="Chromosome 11"/>
</dbReference>
<keyword evidence="8" id="KW-0813">Transport</keyword>
<dbReference type="PROSITE" id="PS50089">
    <property type="entry name" value="ZF_RING_2"/>
    <property type="match status" value="1"/>
</dbReference>
<dbReference type="SMART" id="SM01337">
    <property type="entry name" value="APC10"/>
    <property type="match status" value="1"/>
</dbReference>
<feature type="binding site" evidence="20">
    <location>
        <position position="2143"/>
    </location>
    <ligand>
        <name>Na(+)</name>
        <dbReference type="ChEBI" id="CHEBI:29101"/>
        <label>1</label>
    </ligand>
</feature>
<feature type="compositionally biased region" description="Pro residues" evidence="22">
    <location>
        <begin position="866"/>
        <end position="881"/>
    </location>
</feature>
<evidence type="ECO:0000256" key="22">
    <source>
        <dbReference type="SAM" id="MobiDB-lite"/>
    </source>
</evidence>
<evidence type="ECO:0000256" key="19">
    <source>
        <dbReference type="ARBA" id="ARBA00023273"/>
    </source>
</evidence>
<feature type="binding site" evidence="20">
    <location>
        <position position="2144"/>
    </location>
    <ligand>
        <name>Na(+)</name>
        <dbReference type="ChEBI" id="CHEBI:29101"/>
        <label>1</label>
    </ligand>
</feature>
<keyword evidence="20" id="KW-0915">Sodium</keyword>
<feature type="compositionally biased region" description="Basic and acidic residues" evidence="22">
    <location>
        <begin position="629"/>
        <end position="641"/>
    </location>
</feature>
<dbReference type="EMBL" id="OV170231">
    <property type="protein sequence ID" value="CAH0716571.1"/>
    <property type="molecule type" value="Genomic_DNA"/>
</dbReference>
<feature type="region of interest" description="Disordered" evidence="22">
    <location>
        <begin position="490"/>
        <end position="527"/>
    </location>
</feature>
<evidence type="ECO:0000256" key="1">
    <source>
        <dbReference type="ARBA" id="ARBA00000333"/>
    </source>
</evidence>
<feature type="region of interest" description="Disordered" evidence="22">
    <location>
        <begin position="388"/>
        <end position="437"/>
    </location>
</feature>
<dbReference type="PANTHER" id="PTHR45943:SF1">
    <property type="entry name" value="E3 UBIQUITIN-PROTEIN LIGASE MYCBP2"/>
    <property type="match status" value="1"/>
</dbReference>
<feature type="region of interest" description="Disordered" evidence="22">
    <location>
        <begin position="852"/>
        <end position="904"/>
    </location>
</feature>
<evidence type="ECO:0000256" key="13">
    <source>
        <dbReference type="ARBA" id="ARBA00022771"/>
    </source>
</evidence>
<evidence type="ECO:0000256" key="17">
    <source>
        <dbReference type="ARBA" id="ARBA00022989"/>
    </source>
</evidence>